<dbReference type="PANTHER" id="PTHR36766">
    <property type="entry name" value="PLANT BROAD-SPECTRUM MILDEW RESISTANCE PROTEIN RPW8"/>
    <property type="match status" value="1"/>
</dbReference>
<proteinExistence type="predicted"/>
<reference evidence="5" key="1">
    <citation type="journal article" date="2017" name="Gigascience">
        <title>The genome draft of coconut (Cocos nucifera).</title>
        <authorList>
            <person name="Xiao Y."/>
            <person name="Xu P."/>
            <person name="Fan H."/>
            <person name="Baudouin L."/>
            <person name="Xia W."/>
            <person name="Bocs S."/>
            <person name="Xu J."/>
            <person name="Li Q."/>
            <person name="Guo A."/>
            <person name="Zhou L."/>
            <person name="Li J."/>
            <person name="Wu Y."/>
            <person name="Ma Z."/>
            <person name="Armero A."/>
            <person name="Issali A.E."/>
            <person name="Liu N."/>
            <person name="Peng M."/>
            <person name="Yang Y."/>
        </authorList>
    </citation>
    <scope>NUCLEOTIDE SEQUENCE</scope>
    <source>
        <tissue evidence="5">Spear leaf of Hainan Tall coconut</tissue>
    </source>
</reference>
<keyword evidence="6" id="KW-1185">Reference proteome</keyword>
<evidence type="ECO:0000259" key="3">
    <source>
        <dbReference type="Pfam" id="PF00931"/>
    </source>
</evidence>
<evidence type="ECO:0000259" key="4">
    <source>
        <dbReference type="Pfam" id="PF23559"/>
    </source>
</evidence>
<dbReference type="PRINTS" id="PR00364">
    <property type="entry name" value="DISEASERSIST"/>
</dbReference>
<sequence>MGNGISVIPIVGKGGLGKTTIAQLVYNDSEVKERFHLFGWVCISDDFDVPRLTKAIIESLTKSSCDLTQLSTLQDTLRENVKGKRVLLVLDDDWNEQQSHWESLRIPFVAAETVRIIVTCRNGKVAEIMQTVHPYRPGYLSPEQSWSLFRLYAFGGGDPVEQPRLADIGKQIVDRCSGLPLAVKTIGSLLRHEIDEDGWMEVLQSDLWELDKNNETLASLRLSYNRMPAHLKPCFVYCSLFPKDYVLDRDALVRLWMAQGYIPTLISKTKQWRTSEINV</sequence>
<dbReference type="Gene3D" id="1.10.8.430">
    <property type="entry name" value="Helical domain of apoptotic protease-activating factors"/>
    <property type="match status" value="1"/>
</dbReference>
<dbReference type="InterPro" id="IPR027417">
    <property type="entry name" value="P-loop_NTPase"/>
</dbReference>
<dbReference type="PANTHER" id="PTHR36766:SF40">
    <property type="entry name" value="DISEASE RESISTANCE PROTEIN RGA3"/>
    <property type="match status" value="1"/>
</dbReference>
<comment type="caution">
    <text evidence="5">The sequence shown here is derived from an EMBL/GenBank/DDBJ whole genome shotgun (WGS) entry which is preliminary data.</text>
</comment>
<keyword evidence="2" id="KW-0611">Plant defense</keyword>
<keyword evidence="1" id="KW-0677">Repeat</keyword>
<dbReference type="EMBL" id="CM017872">
    <property type="protein sequence ID" value="KAG1326069.1"/>
    <property type="molecule type" value="Genomic_DNA"/>
</dbReference>
<dbReference type="Gene3D" id="3.40.50.300">
    <property type="entry name" value="P-loop containing nucleotide triphosphate hydrolases"/>
    <property type="match status" value="1"/>
</dbReference>
<dbReference type="SUPFAM" id="SSF52540">
    <property type="entry name" value="P-loop containing nucleoside triphosphate hydrolases"/>
    <property type="match status" value="1"/>
</dbReference>
<reference evidence="5" key="2">
    <citation type="submission" date="2019-07" db="EMBL/GenBank/DDBJ databases">
        <authorList>
            <person name="Yang Y."/>
            <person name="Bocs S."/>
            <person name="Baudouin L."/>
        </authorList>
    </citation>
    <scope>NUCLEOTIDE SEQUENCE</scope>
    <source>
        <tissue evidence="5">Spear leaf of Hainan Tall coconut</tissue>
    </source>
</reference>
<feature type="domain" description="Disease resistance protein winged helix" evidence="4">
    <location>
        <begin position="240"/>
        <end position="264"/>
    </location>
</feature>
<dbReference type="InterPro" id="IPR036388">
    <property type="entry name" value="WH-like_DNA-bd_sf"/>
</dbReference>
<evidence type="ECO:0000313" key="5">
    <source>
        <dbReference type="EMBL" id="KAG1326069.1"/>
    </source>
</evidence>
<dbReference type="InterPro" id="IPR058922">
    <property type="entry name" value="WHD_DRP"/>
</dbReference>
<accession>A0A8K0HSY3</accession>
<dbReference type="InterPro" id="IPR042197">
    <property type="entry name" value="Apaf_helical"/>
</dbReference>
<protein>
    <submittedName>
        <fullName evidence="5">Putative disease resistance protein RGA1</fullName>
    </submittedName>
</protein>
<dbReference type="Gene3D" id="1.10.10.10">
    <property type="entry name" value="Winged helix-like DNA-binding domain superfamily/Winged helix DNA-binding domain"/>
    <property type="match status" value="1"/>
</dbReference>
<evidence type="ECO:0000256" key="1">
    <source>
        <dbReference type="ARBA" id="ARBA00022737"/>
    </source>
</evidence>
<dbReference type="Proteomes" id="UP000797356">
    <property type="component" value="Chromosome 1"/>
</dbReference>
<name>A0A8K0HSY3_COCNU</name>
<gene>
    <name evidence="5" type="ORF">COCNU_01G000030</name>
</gene>
<evidence type="ECO:0000313" key="6">
    <source>
        <dbReference type="Proteomes" id="UP000797356"/>
    </source>
</evidence>
<dbReference type="OrthoDB" id="748871at2759"/>
<dbReference type="Pfam" id="PF00931">
    <property type="entry name" value="NB-ARC"/>
    <property type="match status" value="1"/>
</dbReference>
<dbReference type="InterPro" id="IPR002182">
    <property type="entry name" value="NB-ARC"/>
</dbReference>
<evidence type="ECO:0000256" key="2">
    <source>
        <dbReference type="ARBA" id="ARBA00022821"/>
    </source>
</evidence>
<organism evidence="5 6">
    <name type="scientific">Cocos nucifera</name>
    <name type="common">Coconut palm</name>
    <dbReference type="NCBI Taxonomy" id="13894"/>
    <lineage>
        <taxon>Eukaryota</taxon>
        <taxon>Viridiplantae</taxon>
        <taxon>Streptophyta</taxon>
        <taxon>Embryophyta</taxon>
        <taxon>Tracheophyta</taxon>
        <taxon>Spermatophyta</taxon>
        <taxon>Magnoliopsida</taxon>
        <taxon>Liliopsida</taxon>
        <taxon>Arecaceae</taxon>
        <taxon>Arecoideae</taxon>
        <taxon>Cocoseae</taxon>
        <taxon>Attaleinae</taxon>
        <taxon>Cocos</taxon>
    </lineage>
</organism>
<feature type="domain" description="NB-ARC" evidence="3">
    <location>
        <begin position="3"/>
        <end position="154"/>
    </location>
</feature>
<dbReference type="GO" id="GO:0043531">
    <property type="term" value="F:ADP binding"/>
    <property type="evidence" value="ECO:0007669"/>
    <property type="project" value="InterPro"/>
</dbReference>
<dbReference type="AlphaFoldDB" id="A0A8K0HSY3"/>
<dbReference type="Pfam" id="PF23559">
    <property type="entry name" value="WHD_DRP"/>
    <property type="match status" value="1"/>
</dbReference>